<organism evidence="2 3">
    <name type="scientific">Geoalkalibacter halelectricus</name>
    <dbReference type="NCBI Taxonomy" id="2847045"/>
    <lineage>
        <taxon>Bacteria</taxon>
        <taxon>Pseudomonadati</taxon>
        <taxon>Thermodesulfobacteriota</taxon>
        <taxon>Desulfuromonadia</taxon>
        <taxon>Desulfuromonadales</taxon>
        <taxon>Geoalkalibacteraceae</taxon>
        <taxon>Geoalkalibacter</taxon>
    </lineage>
</organism>
<keyword evidence="1" id="KW-0732">Signal</keyword>
<sequence length="49" mass="5422">MKRIMMLLVLVAFTAGMIGCAATTEPKSYRSMKAPTINQPVQPQMDVHN</sequence>
<feature type="chain" id="PRO_5046211210" description="Lipoprotein" evidence="1">
    <location>
        <begin position="22"/>
        <end position="49"/>
    </location>
</feature>
<evidence type="ECO:0000313" key="2">
    <source>
        <dbReference type="EMBL" id="UWZ80579.1"/>
    </source>
</evidence>
<dbReference type="Proteomes" id="UP001060414">
    <property type="component" value="Chromosome"/>
</dbReference>
<evidence type="ECO:0000256" key="1">
    <source>
        <dbReference type="SAM" id="SignalP"/>
    </source>
</evidence>
<reference evidence="2" key="1">
    <citation type="journal article" date="2022" name="Environ. Microbiol.">
        <title>Geoalkalibacter halelectricus SAP #1 sp. nov. possessing extracellular electron transfer and mineral#reducing capabilities from a haloalkaline environment.</title>
        <authorList>
            <person name="Yadav S."/>
            <person name="Singh R."/>
            <person name="Sundharam S.S."/>
            <person name="Chaudhary S."/>
            <person name="Krishnamurthi S."/>
            <person name="Patil S.A."/>
        </authorList>
    </citation>
    <scope>NUCLEOTIDE SEQUENCE</scope>
    <source>
        <strain evidence="2">SAP-1</strain>
    </source>
</reference>
<name>A0ABY5ZQ02_9BACT</name>
<dbReference type="RefSeq" id="WP_260748937.1">
    <property type="nucleotide sequence ID" value="NZ_CP092109.1"/>
</dbReference>
<protein>
    <recommendedName>
        <fullName evidence="4">Lipoprotein</fullName>
    </recommendedName>
</protein>
<feature type="signal peptide" evidence="1">
    <location>
        <begin position="1"/>
        <end position="21"/>
    </location>
</feature>
<keyword evidence="3" id="KW-1185">Reference proteome</keyword>
<dbReference type="EMBL" id="CP092109">
    <property type="protein sequence ID" value="UWZ80579.1"/>
    <property type="molecule type" value="Genomic_DNA"/>
</dbReference>
<accession>A0ABY5ZQ02</accession>
<dbReference type="PROSITE" id="PS51257">
    <property type="entry name" value="PROKAR_LIPOPROTEIN"/>
    <property type="match status" value="1"/>
</dbReference>
<evidence type="ECO:0000313" key="3">
    <source>
        <dbReference type="Proteomes" id="UP001060414"/>
    </source>
</evidence>
<gene>
    <name evidence="2" type="ORF">L9S41_04060</name>
</gene>
<proteinExistence type="predicted"/>
<evidence type="ECO:0008006" key="4">
    <source>
        <dbReference type="Google" id="ProtNLM"/>
    </source>
</evidence>